<feature type="transmembrane region" description="Helical" evidence="9">
    <location>
        <begin position="726"/>
        <end position="746"/>
    </location>
</feature>
<evidence type="ECO:0000256" key="8">
    <source>
        <dbReference type="ARBA" id="ARBA00023136"/>
    </source>
</evidence>
<sequence length="866" mass="98953">MSANAAKQHSRFPLLSAVVLALIVASMNIGLWWWGNLPHGPEDWHGKIGGFALSAFQRYQSPLKSDFPSDEEIDSDLKLVSKYTSRVRTYSMLQNPQVPRLAEREGLKVMAGAWIDRRLDNNEKEIETLIAQARHYPGTVNRVIVGNEVLLRNDISPEQLMTYLDRVRAALHQPVSTAEPWHIWEEYPELVQHVDFITVHLFPYWNGIDRKDALADALSRYNHLRQLYPNKPVVVGEIGWPSNGDRFQYATPSVSNEAIFLRQWFNAAREQHIDYYVMEAFDQPWKEGLGEGRTGAYWGMFNADRQLKFPFTGPVTEDTAWPWKALAASLLALLPMILFARRFSRFKLMGRLFFCMLIQLACGLITWSATLPFNFYLSWVDWTMLVLLFPAQIAILAILLINGFEFTEVLWRRKWMRHAGMLRPDPPEKQPFVSIHLACYNEPPEMVIVTLDSLAALDYANFEVLVIDNNTKNPDVWKPVQAYCEKLGKRFRFFHLEPWPGYKAGALNFGLKETDPAADVVAVIDADYEVRPDWLATLTGYFHDPKVAVVQCPQAHREFENNTFRRMTAWEYDGFFRIGMHHRNERNAIIQHGTMTMVRRNALEGTGGWSEWTICEDAELGLRLMHAGYELVYVDELMGKGLTPADFKAYKSQRYRWAFGAMQILKGRWNWMTQRGPLTAGQRFHFLTGWFSWFADALHLIFTLMAIFWTAGMVAFPQLFSLPMQLFLIPVIGFFFAKAIFGIVLYRARVPCGWYDTLMASLASMGLSHAIARGILHGLTREKTSFVVTAKSRRLGESGFAAFAPVREELLMAIALVLCVIGMATGFGTRYIEGTLWIFILSAQSIPYFSAVIGAWIAHKAGDKAG</sequence>
<name>A0ABW0JSN3_9GAMM</name>
<keyword evidence="12" id="KW-1185">Reference proteome</keyword>
<evidence type="ECO:0000313" key="12">
    <source>
        <dbReference type="Proteomes" id="UP001596018"/>
    </source>
</evidence>
<feature type="transmembrane region" description="Helical" evidence="9">
    <location>
        <begin position="836"/>
        <end position="858"/>
    </location>
</feature>
<dbReference type="Proteomes" id="UP001596018">
    <property type="component" value="Unassembled WGS sequence"/>
</dbReference>
<dbReference type="PANTHER" id="PTHR43867">
    <property type="entry name" value="CELLULOSE SYNTHASE CATALYTIC SUBUNIT A [UDP-FORMING]"/>
    <property type="match status" value="1"/>
</dbReference>
<evidence type="ECO:0000256" key="6">
    <source>
        <dbReference type="ARBA" id="ARBA00022801"/>
    </source>
</evidence>
<dbReference type="Gene3D" id="3.20.20.80">
    <property type="entry name" value="Glycosidases"/>
    <property type="match status" value="1"/>
</dbReference>
<comment type="pathway">
    <text evidence="2">Glycan metabolism.</text>
</comment>
<feature type="transmembrane region" description="Helical" evidence="9">
    <location>
        <begin position="382"/>
        <end position="404"/>
    </location>
</feature>
<dbReference type="InterPro" id="IPR029044">
    <property type="entry name" value="Nucleotide-diphossugar_trans"/>
</dbReference>
<dbReference type="PANTHER" id="PTHR43867:SF4">
    <property type="entry name" value="BETA-(1-3)-GLUCOSYL TRANSFERASE"/>
    <property type="match status" value="1"/>
</dbReference>
<dbReference type="InterPro" id="IPR000490">
    <property type="entry name" value="Glyco_hydro_17"/>
</dbReference>
<feature type="transmembrane region" description="Helical" evidence="9">
    <location>
        <begin position="321"/>
        <end position="340"/>
    </location>
</feature>
<keyword evidence="6" id="KW-0378">Hydrolase</keyword>
<evidence type="ECO:0000256" key="4">
    <source>
        <dbReference type="ARBA" id="ARBA00022679"/>
    </source>
</evidence>
<dbReference type="Pfam" id="PF13632">
    <property type="entry name" value="Glyco_trans_2_3"/>
    <property type="match status" value="1"/>
</dbReference>
<feature type="transmembrane region" description="Helical" evidence="9">
    <location>
        <begin position="697"/>
        <end position="720"/>
    </location>
</feature>
<evidence type="ECO:0000256" key="3">
    <source>
        <dbReference type="ARBA" id="ARBA00022676"/>
    </source>
</evidence>
<comment type="subcellular location">
    <subcellularLocation>
        <location evidence="1">Membrane</location>
        <topology evidence="1">Multi-pass membrane protein</topology>
    </subcellularLocation>
</comment>
<keyword evidence="8 9" id="KW-0472">Membrane</keyword>
<dbReference type="SUPFAM" id="SSF53448">
    <property type="entry name" value="Nucleotide-diphospho-sugar transferases"/>
    <property type="match status" value="1"/>
</dbReference>
<comment type="caution">
    <text evidence="11">The sequence shown here is derived from an EMBL/GenBank/DDBJ whole genome shotgun (WGS) entry which is preliminary data.</text>
</comment>
<feature type="transmembrane region" description="Helical" evidence="9">
    <location>
        <begin position="810"/>
        <end position="829"/>
    </location>
</feature>
<evidence type="ECO:0000256" key="5">
    <source>
        <dbReference type="ARBA" id="ARBA00022692"/>
    </source>
</evidence>
<proteinExistence type="predicted"/>
<evidence type="ECO:0000256" key="1">
    <source>
        <dbReference type="ARBA" id="ARBA00004141"/>
    </source>
</evidence>
<organism evidence="11 12">
    <name type="scientific">Rhodanobacter ginsenosidimutans</name>
    <dbReference type="NCBI Taxonomy" id="490571"/>
    <lineage>
        <taxon>Bacteria</taxon>
        <taxon>Pseudomonadati</taxon>
        <taxon>Pseudomonadota</taxon>
        <taxon>Gammaproteobacteria</taxon>
        <taxon>Lysobacterales</taxon>
        <taxon>Rhodanobacteraceae</taxon>
        <taxon>Rhodanobacter</taxon>
    </lineage>
</organism>
<dbReference type="InterPro" id="IPR017853">
    <property type="entry name" value="GH"/>
</dbReference>
<keyword evidence="7 9" id="KW-1133">Transmembrane helix</keyword>
<feature type="domain" description="Glycosyltransferase 2-like" evidence="10">
    <location>
        <begin position="521"/>
        <end position="721"/>
    </location>
</feature>
<evidence type="ECO:0000259" key="10">
    <source>
        <dbReference type="Pfam" id="PF13632"/>
    </source>
</evidence>
<reference evidence="12" key="1">
    <citation type="journal article" date="2019" name="Int. J. Syst. Evol. Microbiol.">
        <title>The Global Catalogue of Microorganisms (GCM) 10K type strain sequencing project: providing services to taxonomists for standard genome sequencing and annotation.</title>
        <authorList>
            <consortium name="The Broad Institute Genomics Platform"/>
            <consortium name="The Broad Institute Genome Sequencing Center for Infectious Disease"/>
            <person name="Wu L."/>
            <person name="Ma J."/>
        </authorList>
    </citation>
    <scope>NUCLEOTIDE SEQUENCE [LARGE SCALE GENOMIC DNA]</scope>
    <source>
        <strain evidence="12">KACC 12822</strain>
    </source>
</reference>
<keyword evidence="3" id="KW-0328">Glycosyltransferase</keyword>
<dbReference type="SUPFAM" id="SSF51445">
    <property type="entry name" value="(Trans)glycosidases"/>
    <property type="match status" value="1"/>
</dbReference>
<protein>
    <submittedName>
        <fullName evidence="11">Glycosyltransferase family 2 protein</fullName>
    </submittedName>
</protein>
<feature type="transmembrane region" description="Helical" evidence="9">
    <location>
        <begin position="352"/>
        <end position="370"/>
    </location>
</feature>
<feature type="transmembrane region" description="Helical" evidence="9">
    <location>
        <begin position="12"/>
        <end position="34"/>
    </location>
</feature>
<gene>
    <name evidence="11" type="ORF">ACFPK0_03370</name>
</gene>
<dbReference type="Gene3D" id="3.90.550.10">
    <property type="entry name" value="Spore Coat Polysaccharide Biosynthesis Protein SpsA, Chain A"/>
    <property type="match status" value="1"/>
</dbReference>
<dbReference type="RefSeq" id="WP_056081947.1">
    <property type="nucleotide sequence ID" value="NZ_JALBWS010000015.1"/>
</dbReference>
<dbReference type="InterPro" id="IPR001173">
    <property type="entry name" value="Glyco_trans_2-like"/>
</dbReference>
<dbReference type="Pfam" id="PF00332">
    <property type="entry name" value="Glyco_hydro_17"/>
    <property type="match status" value="1"/>
</dbReference>
<dbReference type="PROSITE" id="PS00587">
    <property type="entry name" value="GLYCOSYL_HYDROL_F17"/>
    <property type="match status" value="1"/>
</dbReference>
<dbReference type="InterPro" id="IPR050321">
    <property type="entry name" value="Glycosyltr_2/OpgH_subfam"/>
</dbReference>
<accession>A0ABW0JSN3</accession>
<evidence type="ECO:0000313" key="11">
    <source>
        <dbReference type="EMBL" id="MFC5439052.1"/>
    </source>
</evidence>
<keyword evidence="5 9" id="KW-0812">Transmembrane</keyword>
<dbReference type="EMBL" id="JBHSMM010000001">
    <property type="protein sequence ID" value="MFC5439052.1"/>
    <property type="molecule type" value="Genomic_DNA"/>
</dbReference>
<evidence type="ECO:0000256" key="2">
    <source>
        <dbReference type="ARBA" id="ARBA00004881"/>
    </source>
</evidence>
<evidence type="ECO:0000256" key="9">
    <source>
        <dbReference type="SAM" id="Phobius"/>
    </source>
</evidence>
<evidence type="ECO:0000256" key="7">
    <source>
        <dbReference type="ARBA" id="ARBA00022989"/>
    </source>
</evidence>
<keyword evidence="4" id="KW-0808">Transferase</keyword>